<reference evidence="7" key="1">
    <citation type="submission" date="2025-08" db="UniProtKB">
        <authorList>
            <consortium name="RefSeq"/>
        </authorList>
    </citation>
    <scope>IDENTIFICATION</scope>
    <source>
        <tissue evidence="7">Muscle</tissue>
    </source>
</reference>
<evidence type="ECO:0000256" key="5">
    <source>
        <dbReference type="SAM" id="MobiDB-lite"/>
    </source>
</evidence>
<feature type="region of interest" description="Disordered" evidence="5">
    <location>
        <begin position="515"/>
        <end position="538"/>
    </location>
</feature>
<keyword evidence="4" id="KW-0175">Coiled coil</keyword>
<evidence type="ECO:0000313" key="7">
    <source>
        <dbReference type="RefSeq" id="XP_054945038.1"/>
    </source>
</evidence>
<dbReference type="InterPro" id="IPR028041">
    <property type="entry name" value="WDCP"/>
</dbReference>
<accession>A0A9W2X0W8</accession>
<keyword evidence="3" id="KW-0677">Repeat</keyword>
<proteinExistence type="predicted"/>
<evidence type="ECO:0000256" key="3">
    <source>
        <dbReference type="ARBA" id="ARBA00022737"/>
    </source>
</evidence>
<name>A0A9W2X0W8_PHYMC</name>
<dbReference type="RefSeq" id="XP_054945038.1">
    <property type="nucleotide sequence ID" value="XM_055089063.1"/>
</dbReference>
<dbReference type="CTD" id="80304"/>
<keyword evidence="6" id="KW-1185">Reference proteome</keyword>
<dbReference type="PANTHER" id="PTHR14897">
    <property type="entry name" value="WD REPEAT AND COILED-COIL-CONTAINING PROTEIN"/>
    <property type="match status" value="1"/>
</dbReference>
<dbReference type="SUPFAM" id="SSF101908">
    <property type="entry name" value="Putative isomerase YbhE"/>
    <property type="match status" value="1"/>
</dbReference>
<gene>
    <name evidence="7" type="primary">WDCP</name>
</gene>
<dbReference type="GO" id="GO:0019900">
    <property type="term" value="F:kinase binding"/>
    <property type="evidence" value="ECO:0007669"/>
    <property type="project" value="TreeGrafter"/>
</dbReference>
<dbReference type="PANTHER" id="PTHR14897:SF5">
    <property type="entry name" value="WD REPEAT AND COILED-COIL-CONTAINING PROTEIN"/>
    <property type="match status" value="1"/>
</dbReference>
<protein>
    <recommendedName>
        <fullName evidence="1">WD repeat and coiled-coil-containing protein</fullName>
    </recommendedName>
</protein>
<keyword evidence="2" id="KW-0853">WD repeat</keyword>
<feature type="compositionally biased region" description="Polar residues" evidence="5">
    <location>
        <begin position="516"/>
        <end position="536"/>
    </location>
</feature>
<evidence type="ECO:0000256" key="2">
    <source>
        <dbReference type="ARBA" id="ARBA00022574"/>
    </source>
</evidence>
<dbReference type="GeneID" id="102983759"/>
<evidence type="ECO:0000256" key="4">
    <source>
        <dbReference type="ARBA" id="ARBA00023054"/>
    </source>
</evidence>
<dbReference type="OrthoDB" id="6409262at2759"/>
<organism evidence="6 7">
    <name type="scientific">Physeter macrocephalus</name>
    <name type="common">Sperm whale</name>
    <name type="synonym">Physeter catodon</name>
    <dbReference type="NCBI Taxonomy" id="9755"/>
    <lineage>
        <taxon>Eukaryota</taxon>
        <taxon>Metazoa</taxon>
        <taxon>Chordata</taxon>
        <taxon>Craniata</taxon>
        <taxon>Vertebrata</taxon>
        <taxon>Euteleostomi</taxon>
        <taxon>Mammalia</taxon>
        <taxon>Eutheria</taxon>
        <taxon>Laurasiatheria</taxon>
        <taxon>Artiodactyla</taxon>
        <taxon>Whippomorpha</taxon>
        <taxon>Cetacea</taxon>
        <taxon>Odontoceti</taxon>
        <taxon>Physeteridae</taxon>
        <taxon>Physeter</taxon>
    </lineage>
</organism>
<evidence type="ECO:0000256" key="1">
    <source>
        <dbReference type="ARBA" id="ARBA00015683"/>
    </source>
</evidence>
<dbReference type="Pfam" id="PF15390">
    <property type="entry name" value="WDCP"/>
    <property type="match status" value="1"/>
</dbReference>
<dbReference type="AlphaFoldDB" id="A0A9W2X0W8"/>
<sequence length="737" mass="80445">MELGKGKLLRTGLNALYQAIHPIHGLAWTDGNQVVLTDLHLHGGEAKFGDSAVIGQFEHVYGVSWAPPGTAATPALLAVQHKKHVIVWQLCPSTTETSKWLMSQTCEIRQSLPILPQGCVWHPKSAVLTVLTAQDVSVFHNVYWDSSQVKVDISTQGLIHCACWTQDGQRLVVAVGSSVHSYIWDSAQKTLHRCSFRPVFDLDSYVRSIGATVDSQVAIATELPLDKICGLNASGTFEVTPSSEGTCLYTLPVIDEVSSETNSETLVSPFSSSLSDPLDLTHIHFDRSKSEASSLICLRKKDCLTGTGLDSSHLVLLTFEKEVTQNRKVAIPGILVPDLMAFNLKAQVVAVASNTCNIIFIYSVIPSFMPNIQQIQLESNERPKGISFLTDKLLLILIGKQKSTDSAFFLSSKSDQYMIRLIVREVMLEEDSPMTLSENHSGYSAFSTPLNKANRKKLIESLSPDFCHQNGGLLLTANSSSQSGRPGRTLIQEIKSPPSSICDGSTALETLDAGPVNQSVTLPGPSSTPDHTSTVEPPNLQVEKETYQLSKILEILSRNLIEVQQRLSELTDFLRNGKKSSPVYPLSQDVPYVHITCQKSYFLGPVVEKRAMLLCNGKLRLSTVQQTFGLSLIEMLHDSHWILLCADSEGFIPLTFTATQEIVIRDGSGRAGSAAMAHGPSRSAACGIFPDRGTNTCPLHRQADSQPLRYQGSPKGMFLILHMCTLSCISSGGQSRT</sequence>
<dbReference type="Proteomes" id="UP000248484">
    <property type="component" value="Chromosome 12"/>
</dbReference>
<evidence type="ECO:0000313" key="6">
    <source>
        <dbReference type="Proteomes" id="UP000248484"/>
    </source>
</evidence>